<dbReference type="Pfam" id="PF00096">
    <property type="entry name" value="zf-C2H2"/>
    <property type="match status" value="2"/>
</dbReference>
<keyword evidence="4" id="KW-0862">Zinc</keyword>
<dbReference type="PROSITE" id="PS50157">
    <property type="entry name" value="ZINC_FINGER_C2H2_2"/>
    <property type="match status" value="3"/>
</dbReference>
<gene>
    <name evidence="8" type="ORF">PFLUV_G00128820</name>
</gene>
<evidence type="ECO:0000256" key="4">
    <source>
        <dbReference type="ARBA" id="ARBA00022833"/>
    </source>
</evidence>
<sequence>MAASVLTSKALHAQLSVVMAALTKAAVAEICAVVDEGYAALHTEISRSHRENEDLKKKLHLIESIVVRAEPGFVPAAESAQNAVTPQQRRDSEGGDTAAAAGGEGGDVVLMHEEFPDVVLIKDEDSDSNDSFDEDNRTPADGGTAAARERVPSAPVGRGMKRHWPPGCEQADRKSSSEPLAPKTCAAAAAQRQSATVFALDAPRGEPGCSETDAGDSSYSAQMDPDVQLLHPSANRQTYFGNGALVKSQSPTGRAELDLSPTWTKPPKSLLTFAHFNPNENLDSGDAFGLKVISVSGSTAADCCQLSEGSSSAFEYDDGDVAANFQPYVGDQTGQPGGRARRYVCAICAKTYATSQNLDVHMRIHTGQRPFSCAQCGKKFTQSAHLKSHLSVHSGERPYVCTFCSRSFIVKYSLKLHVKKCHPDA</sequence>
<dbReference type="FunFam" id="3.30.160.60:FF:000072">
    <property type="entry name" value="zinc finger protein 143 isoform X1"/>
    <property type="match status" value="1"/>
</dbReference>
<organism evidence="8 9">
    <name type="scientific">Perca fluviatilis</name>
    <name type="common">European perch</name>
    <dbReference type="NCBI Taxonomy" id="8168"/>
    <lineage>
        <taxon>Eukaryota</taxon>
        <taxon>Metazoa</taxon>
        <taxon>Chordata</taxon>
        <taxon>Craniata</taxon>
        <taxon>Vertebrata</taxon>
        <taxon>Euteleostomi</taxon>
        <taxon>Actinopterygii</taxon>
        <taxon>Neopterygii</taxon>
        <taxon>Teleostei</taxon>
        <taxon>Neoteleostei</taxon>
        <taxon>Acanthomorphata</taxon>
        <taxon>Eupercaria</taxon>
        <taxon>Perciformes</taxon>
        <taxon>Percoidei</taxon>
        <taxon>Percidae</taxon>
        <taxon>Percinae</taxon>
        <taxon>Perca</taxon>
    </lineage>
</organism>
<protein>
    <recommendedName>
        <fullName evidence="7">C2H2-type domain-containing protein</fullName>
    </recommendedName>
</protein>
<keyword evidence="1" id="KW-0479">Metal-binding</keyword>
<dbReference type="Proteomes" id="UP000465112">
    <property type="component" value="Chromosome 11"/>
</dbReference>
<dbReference type="GO" id="GO:0008270">
    <property type="term" value="F:zinc ion binding"/>
    <property type="evidence" value="ECO:0007669"/>
    <property type="project" value="UniProtKB-KW"/>
</dbReference>
<feature type="domain" description="C2H2-type" evidence="7">
    <location>
        <begin position="371"/>
        <end position="398"/>
    </location>
</feature>
<dbReference type="FunFam" id="3.30.160.60:FF:000065">
    <property type="entry name" value="B-cell CLL/lymphoma 6, member B"/>
    <property type="match status" value="1"/>
</dbReference>
<dbReference type="PROSITE" id="PS00028">
    <property type="entry name" value="ZINC_FINGER_C2H2_1"/>
    <property type="match status" value="3"/>
</dbReference>
<feature type="compositionally biased region" description="Acidic residues" evidence="6">
    <location>
        <begin position="124"/>
        <end position="133"/>
    </location>
</feature>
<dbReference type="GO" id="GO:0000978">
    <property type="term" value="F:RNA polymerase II cis-regulatory region sequence-specific DNA binding"/>
    <property type="evidence" value="ECO:0007669"/>
    <property type="project" value="TreeGrafter"/>
</dbReference>
<dbReference type="EMBL" id="VHII01000011">
    <property type="protein sequence ID" value="KAF1383197.1"/>
    <property type="molecule type" value="Genomic_DNA"/>
</dbReference>
<dbReference type="FunFam" id="3.30.160.60:FF:000624">
    <property type="entry name" value="zinc finger protein 697"/>
    <property type="match status" value="1"/>
</dbReference>
<feature type="domain" description="C2H2-type" evidence="7">
    <location>
        <begin position="343"/>
        <end position="370"/>
    </location>
</feature>
<evidence type="ECO:0000313" key="9">
    <source>
        <dbReference type="Proteomes" id="UP000465112"/>
    </source>
</evidence>
<dbReference type="OrthoDB" id="654211at2759"/>
<reference evidence="8 9" key="1">
    <citation type="submission" date="2019-06" db="EMBL/GenBank/DDBJ databases">
        <title>A chromosome-scale genome assembly of the European perch, Perca fluviatilis.</title>
        <authorList>
            <person name="Roques C."/>
            <person name="Zahm M."/>
            <person name="Cabau C."/>
            <person name="Klopp C."/>
            <person name="Bouchez O."/>
            <person name="Donnadieu C."/>
            <person name="Kuhl H."/>
            <person name="Gislard M."/>
            <person name="Guendouz S."/>
            <person name="Journot L."/>
            <person name="Haffray P."/>
            <person name="Bestin A."/>
            <person name="Morvezen R."/>
            <person name="Feron R."/>
            <person name="Wen M."/>
            <person name="Jouanno E."/>
            <person name="Herpin A."/>
            <person name="Schartl M."/>
            <person name="Postlethwait J."/>
            <person name="Schaerlinger B."/>
            <person name="Chardard D."/>
            <person name="Lecocq T."/>
            <person name="Poncet C."/>
            <person name="Jaffrelo L."/>
            <person name="Lampietro C."/>
            <person name="Guiguen Y."/>
        </authorList>
    </citation>
    <scope>NUCLEOTIDE SEQUENCE [LARGE SCALE GENOMIC DNA]</scope>
    <source>
        <tissue evidence="8">Blood</tissue>
    </source>
</reference>
<feature type="domain" description="C2H2-type" evidence="7">
    <location>
        <begin position="399"/>
        <end position="425"/>
    </location>
</feature>
<dbReference type="Gene3D" id="3.30.160.60">
    <property type="entry name" value="Classic Zinc Finger"/>
    <property type="match status" value="3"/>
</dbReference>
<dbReference type="SUPFAM" id="SSF57667">
    <property type="entry name" value="beta-beta-alpha zinc fingers"/>
    <property type="match status" value="2"/>
</dbReference>
<dbReference type="PANTHER" id="PTHR23235">
    <property type="entry name" value="KRUEPPEL-LIKE TRANSCRIPTION FACTOR"/>
    <property type="match status" value="1"/>
</dbReference>
<evidence type="ECO:0000259" key="7">
    <source>
        <dbReference type="PROSITE" id="PS50157"/>
    </source>
</evidence>
<evidence type="ECO:0000256" key="6">
    <source>
        <dbReference type="SAM" id="MobiDB-lite"/>
    </source>
</evidence>
<keyword evidence="3 5" id="KW-0863">Zinc-finger</keyword>
<evidence type="ECO:0000256" key="5">
    <source>
        <dbReference type="PROSITE-ProRule" id="PRU00042"/>
    </source>
</evidence>
<evidence type="ECO:0000256" key="1">
    <source>
        <dbReference type="ARBA" id="ARBA00022723"/>
    </source>
</evidence>
<dbReference type="PANTHER" id="PTHR23235:SF178">
    <property type="entry name" value="C2H2-TYPE DOMAIN-CONTAINING PROTEIN-RELATED"/>
    <property type="match status" value="1"/>
</dbReference>
<dbReference type="InterPro" id="IPR013087">
    <property type="entry name" value="Znf_C2H2_type"/>
</dbReference>
<keyword evidence="2" id="KW-0677">Repeat</keyword>
<dbReference type="InterPro" id="IPR036236">
    <property type="entry name" value="Znf_C2H2_sf"/>
</dbReference>
<dbReference type="GO" id="GO:0000981">
    <property type="term" value="F:DNA-binding transcription factor activity, RNA polymerase II-specific"/>
    <property type="evidence" value="ECO:0007669"/>
    <property type="project" value="TreeGrafter"/>
</dbReference>
<dbReference type="SMART" id="SM00355">
    <property type="entry name" value="ZnF_C2H2"/>
    <property type="match status" value="3"/>
</dbReference>
<comment type="caution">
    <text evidence="8">The sequence shown here is derived from an EMBL/GenBank/DDBJ whole genome shotgun (WGS) entry which is preliminary data.</text>
</comment>
<name>A0A6A5E3E3_PERFL</name>
<feature type="region of interest" description="Disordered" evidence="6">
    <location>
        <begin position="77"/>
        <end position="108"/>
    </location>
</feature>
<evidence type="ECO:0000256" key="3">
    <source>
        <dbReference type="ARBA" id="ARBA00022771"/>
    </source>
</evidence>
<keyword evidence="9" id="KW-1185">Reference proteome</keyword>
<proteinExistence type="predicted"/>
<accession>A0A6A5E3E3</accession>
<feature type="region of interest" description="Disordered" evidence="6">
    <location>
        <begin position="123"/>
        <end position="178"/>
    </location>
</feature>
<evidence type="ECO:0000313" key="8">
    <source>
        <dbReference type="EMBL" id="KAF1383197.1"/>
    </source>
</evidence>
<evidence type="ECO:0000256" key="2">
    <source>
        <dbReference type="ARBA" id="ARBA00022737"/>
    </source>
</evidence>
<dbReference type="AlphaFoldDB" id="A0A6A5E3E3"/>